<dbReference type="GO" id="GO:0006886">
    <property type="term" value="P:intracellular protein transport"/>
    <property type="evidence" value="ECO:0007669"/>
    <property type="project" value="UniProtKB-UniRule"/>
</dbReference>
<dbReference type="InterPro" id="IPR032914">
    <property type="entry name" value="Vam6/VPS39/TRAP1"/>
</dbReference>
<keyword evidence="8" id="KW-1185">Reference proteome</keyword>
<comment type="subcellular location">
    <subcellularLocation>
        <location evidence="1">Endomembrane system</location>
        <topology evidence="1">Peripheral membrane protein</topology>
    </subcellularLocation>
</comment>
<dbReference type="PANTHER" id="PTHR12894">
    <property type="entry name" value="CNH DOMAIN CONTAINING"/>
    <property type="match status" value="1"/>
</dbReference>
<feature type="region of interest" description="Disordered" evidence="5">
    <location>
        <begin position="1014"/>
        <end position="1037"/>
    </location>
</feature>
<feature type="domain" description="Vacuolar sorting protein 39/Transforming growth factor beta receptor-associated" evidence="6">
    <location>
        <begin position="595"/>
        <end position="703"/>
    </location>
</feature>
<dbReference type="Proteomes" id="UP000019375">
    <property type="component" value="Unassembled WGS sequence"/>
</dbReference>
<feature type="repeat" description="CHCR" evidence="4">
    <location>
        <begin position="717"/>
        <end position="883"/>
    </location>
</feature>
<evidence type="ECO:0000256" key="3">
    <source>
        <dbReference type="ARBA" id="ARBA00038201"/>
    </source>
</evidence>
<gene>
    <name evidence="7" type="ORF">BN860_02146g</name>
</gene>
<organism evidence="7 8">
    <name type="scientific">Zygosaccharomyces bailii (strain CLIB 213 / ATCC 58445 / CBS 680 / BCRC 21525 / NBRC 1098 / NCYC 1416 / NRRL Y-2227)</name>
    <dbReference type="NCBI Taxonomy" id="1333698"/>
    <lineage>
        <taxon>Eukaryota</taxon>
        <taxon>Fungi</taxon>
        <taxon>Dikarya</taxon>
        <taxon>Ascomycota</taxon>
        <taxon>Saccharomycotina</taxon>
        <taxon>Saccharomycetes</taxon>
        <taxon>Saccharomycetales</taxon>
        <taxon>Saccharomycetaceae</taxon>
        <taxon>Zygosaccharomyces</taxon>
    </lineage>
</organism>
<feature type="compositionally biased region" description="Basic and acidic residues" evidence="5">
    <location>
        <begin position="1019"/>
        <end position="1037"/>
    </location>
</feature>
<dbReference type="PANTHER" id="PTHR12894:SF49">
    <property type="entry name" value="VAM6_VPS39-LIKE PROTEIN"/>
    <property type="match status" value="1"/>
</dbReference>
<name>A0A8J2TAM3_ZYGB2</name>
<dbReference type="InterPro" id="IPR000547">
    <property type="entry name" value="Clathrin_H-chain/VPS_repeat"/>
</dbReference>
<evidence type="ECO:0000259" key="6">
    <source>
        <dbReference type="Pfam" id="PF10366"/>
    </source>
</evidence>
<evidence type="ECO:0000256" key="5">
    <source>
        <dbReference type="SAM" id="MobiDB-lite"/>
    </source>
</evidence>
<sequence length="1037" mass="119826">MLKANLVDSVASPGVAAVLHNPETHKLVLAKNDQSVEVFSREGNTLRLIQTYPQILRNPRANDATVKELYSCRSLSTIFARCDKSLLLFDSINFHKYDQIVDGRGIEECWVMESHRSHSEETFTTLLYATRNRYKLRMLFWEGRTYKKVVEATLPSSKEHVLSAFASEDGVVLATNHAIYHWPYGESVLVKIDRLIKRKYPSDLIGCLAELASKAHDTTNGKGGLISDTTSFISSSRLTRKSSIASFWTRKSRSSEHSLDSTRLIFKPTNEDQICIFDGYTKNLFHLGLTNSHNPYLLASDLSQFMEWNRGFDTVRYLTSDTLILNNAQNIRIVDYNYGFTFLEQSIPEGIRWVEQIGKSHFIVLTANFQLQLYHYQVEDGTDELLADDESLCGISFDTDFNKLWRKVLFYNHVLNSPYSEKLCESKHPEHSLDLCVLKLRDLTVLWCLESFDRFQNCMSKLEANDSVTEREMVLQDIVMKIIFEKLVEFWAPPQLVVLRTFPPNICRLVPEITGQDHTCLFDDLKTRNTYVIPPLLIQRWVLPYLTDTRRHLKNLAETNTILWKHSGREIDADVNFFLIDKHQSVGVTAMLTLIDTVLFVLYLNYYPSMVGPLMRIDNLCETDLVVEELHGRCMFQELVDFYFQRGMHDNALEFLTNMIINMDQNDNSIKLQDGVKILIIDYLKRLPLENENLLLQYTKWLLQRFGVDTAILESIFMNDLPACVTRDHYEIYKFIDGYNKQVSVRYLEFVISTFGSRDVNLHTTLIELYFKDLSNANTRMKLKSVLESTSVYEPRTILRLLNELLKDEGSSFSQSENEFILFSKIYPLKKLGAHTEVINILYDDLSDYSAASNYCSDIYHDDHELGERSLNYFYKKLITHSQQTKNHSELVYFLQEHSTKLDIINIYELLPKSIPLKDFKETILQTIKSRSISKDENRINKSLLQVELINEGNALNKALSEYAVLDENYRCVVCNKTFSTLTTDTILLFAFNKGDVIVHHNCGKALQAKIQSKKVKAREKSPKRVADLGPEEKMGE</sequence>
<dbReference type="EMBL" id="HG316464">
    <property type="protein sequence ID" value="CDF91406.1"/>
    <property type="molecule type" value="Genomic_DNA"/>
</dbReference>
<dbReference type="GO" id="GO:0012505">
    <property type="term" value="C:endomembrane system"/>
    <property type="evidence" value="ECO:0007669"/>
    <property type="project" value="UniProtKB-SubCell"/>
</dbReference>
<evidence type="ECO:0000313" key="7">
    <source>
        <dbReference type="EMBL" id="CDF91406.1"/>
    </source>
</evidence>
<evidence type="ECO:0000313" key="8">
    <source>
        <dbReference type="Proteomes" id="UP000019375"/>
    </source>
</evidence>
<dbReference type="PROSITE" id="PS50236">
    <property type="entry name" value="CHCR"/>
    <property type="match status" value="1"/>
</dbReference>
<dbReference type="Pfam" id="PF10366">
    <property type="entry name" value="Vps39_1"/>
    <property type="match status" value="1"/>
</dbReference>
<proteinExistence type="inferred from homology"/>
<dbReference type="GO" id="GO:0006914">
    <property type="term" value="P:autophagy"/>
    <property type="evidence" value="ECO:0007669"/>
    <property type="project" value="TreeGrafter"/>
</dbReference>
<keyword evidence="2" id="KW-0472">Membrane</keyword>
<comment type="similarity">
    <text evidence="3">Belongs to the VAM6/VPS39 family.</text>
</comment>
<reference evidence="8" key="1">
    <citation type="journal article" date="2013" name="Genome Announc.">
        <title>Genome sequence of the food spoilage yeast Zygosaccharomyces bailii CLIB 213(T).</title>
        <authorList>
            <person name="Galeote V."/>
            <person name="Bigey F."/>
            <person name="Devillers H."/>
            <person name="Neuveglise C."/>
            <person name="Dequin S."/>
        </authorList>
    </citation>
    <scope>NUCLEOTIDE SEQUENCE [LARGE SCALE GENOMIC DNA]</scope>
    <source>
        <strain evidence="8">CLIB 213 / ATCC 58445 / CBS 680 / CCRC 21525 / NBRC 1098 / NCYC 1416 / NRRL Y-2227</strain>
    </source>
</reference>
<accession>A0A8J2TAM3</accession>
<dbReference type="AlphaFoldDB" id="A0A8J2TAM3"/>
<dbReference type="OrthoDB" id="5325112at2759"/>
<dbReference type="GO" id="GO:0034058">
    <property type="term" value="P:endosomal vesicle fusion"/>
    <property type="evidence" value="ECO:0007669"/>
    <property type="project" value="TreeGrafter"/>
</dbReference>
<evidence type="ECO:0000256" key="4">
    <source>
        <dbReference type="PROSITE-ProRule" id="PRU01006"/>
    </source>
</evidence>
<dbReference type="InterPro" id="IPR019452">
    <property type="entry name" value="VPS39/TGF_beta_rcpt-assoc_1"/>
</dbReference>
<evidence type="ECO:0000256" key="1">
    <source>
        <dbReference type="ARBA" id="ARBA00004184"/>
    </source>
</evidence>
<dbReference type="GO" id="GO:0000329">
    <property type="term" value="C:fungal-type vacuole membrane"/>
    <property type="evidence" value="ECO:0007669"/>
    <property type="project" value="TreeGrafter"/>
</dbReference>
<evidence type="ECO:0000256" key="2">
    <source>
        <dbReference type="ARBA" id="ARBA00023136"/>
    </source>
</evidence>
<protein>
    <submittedName>
        <fullName evidence="7">ZYBA0S11-02146g1_1</fullName>
    </submittedName>
</protein>